<organism evidence="1 2">
    <name type="scientific">Coprinellus micaceus</name>
    <name type="common">Glistening ink-cap mushroom</name>
    <name type="synonym">Coprinus micaceus</name>
    <dbReference type="NCBI Taxonomy" id="71717"/>
    <lineage>
        <taxon>Eukaryota</taxon>
        <taxon>Fungi</taxon>
        <taxon>Dikarya</taxon>
        <taxon>Basidiomycota</taxon>
        <taxon>Agaricomycotina</taxon>
        <taxon>Agaricomycetes</taxon>
        <taxon>Agaricomycetidae</taxon>
        <taxon>Agaricales</taxon>
        <taxon>Agaricineae</taxon>
        <taxon>Psathyrellaceae</taxon>
        <taxon>Coprinellus</taxon>
    </lineage>
</organism>
<keyword evidence="2" id="KW-1185">Reference proteome</keyword>
<evidence type="ECO:0000313" key="2">
    <source>
        <dbReference type="Proteomes" id="UP000298030"/>
    </source>
</evidence>
<dbReference type="EMBL" id="QPFP01000514">
    <property type="protein sequence ID" value="TEB09235.1"/>
    <property type="molecule type" value="Genomic_DNA"/>
</dbReference>
<dbReference type="Proteomes" id="UP000298030">
    <property type="component" value="Unassembled WGS sequence"/>
</dbReference>
<name>A0A4Y7RJS5_COPMI</name>
<proteinExistence type="predicted"/>
<comment type="caution">
    <text evidence="1">The sequence shown here is derived from an EMBL/GenBank/DDBJ whole genome shotgun (WGS) entry which is preliminary data.</text>
</comment>
<reference evidence="1 2" key="1">
    <citation type="journal article" date="2019" name="Nat. Ecol. Evol.">
        <title>Megaphylogeny resolves global patterns of mushroom evolution.</title>
        <authorList>
            <person name="Varga T."/>
            <person name="Krizsan K."/>
            <person name="Foldi C."/>
            <person name="Dima B."/>
            <person name="Sanchez-Garcia M."/>
            <person name="Sanchez-Ramirez S."/>
            <person name="Szollosi G.J."/>
            <person name="Szarkandi J.G."/>
            <person name="Papp V."/>
            <person name="Albert L."/>
            <person name="Andreopoulos W."/>
            <person name="Angelini C."/>
            <person name="Antonin V."/>
            <person name="Barry K.W."/>
            <person name="Bougher N.L."/>
            <person name="Buchanan P."/>
            <person name="Buyck B."/>
            <person name="Bense V."/>
            <person name="Catcheside P."/>
            <person name="Chovatia M."/>
            <person name="Cooper J."/>
            <person name="Damon W."/>
            <person name="Desjardin D."/>
            <person name="Finy P."/>
            <person name="Geml J."/>
            <person name="Haridas S."/>
            <person name="Hughes K."/>
            <person name="Justo A."/>
            <person name="Karasinski D."/>
            <person name="Kautmanova I."/>
            <person name="Kiss B."/>
            <person name="Kocsube S."/>
            <person name="Kotiranta H."/>
            <person name="LaButti K.M."/>
            <person name="Lechner B.E."/>
            <person name="Liimatainen K."/>
            <person name="Lipzen A."/>
            <person name="Lukacs Z."/>
            <person name="Mihaltcheva S."/>
            <person name="Morgado L.N."/>
            <person name="Niskanen T."/>
            <person name="Noordeloos M.E."/>
            <person name="Ohm R.A."/>
            <person name="Ortiz-Santana B."/>
            <person name="Ovrebo C."/>
            <person name="Racz N."/>
            <person name="Riley R."/>
            <person name="Savchenko A."/>
            <person name="Shiryaev A."/>
            <person name="Soop K."/>
            <person name="Spirin V."/>
            <person name="Szebenyi C."/>
            <person name="Tomsovsky M."/>
            <person name="Tulloss R.E."/>
            <person name="Uehling J."/>
            <person name="Grigoriev I.V."/>
            <person name="Vagvolgyi C."/>
            <person name="Papp T."/>
            <person name="Martin F.M."/>
            <person name="Miettinen O."/>
            <person name="Hibbett D.S."/>
            <person name="Nagy L.G."/>
        </authorList>
    </citation>
    <scope>NUCLEOTIDE SEQUENCE [LARGE SCALE GENOMIC DNA]</scope>
    <source>
        <strain evidence="1 2">FP101781</strain>
    </source>
</reference>
<accession>A0A4Y7RJS5</accession>
<dbReference type="AlphaFoldDB" id="A0A4Y7RJS5"/>
<evidence type="ECO:0000313" key="1">
    <source>
        <dbReference type="EMBL" id="TEB09235.1"/>
    </source>
</evidence>
<gene>
    <name evidence="1" type="ORF">FA13DRAFT_1115100</name>
</gene>
<protein>
    <submittedName>
        <fullName evidence="1">Uncharacterized protein</fullName>
    </submittedName>
</protein>
<sequence length="98" mass="10719">MAFGFSLPPLLAFSSSIPCPSPFAGHPYFITQSYKRRAYAPCTTTIRVALYGYITVDQDHHIACYPEKGASECLGDFGTMSVQTSTFAVPGRFNRTSP</sequence>